<gene>
    <name evidence="3" type="ORF">KB449_02315</name>
</gene>
<sequence>MVYIRKRAAIAGALALLIVLMTFRMPTALAESWSFIDGNGTTGLNFDTTKSASTPRMVDLNGTLYSVWSESIGSTSQIRVKKYDDATGTWVVADGGASINQNSAKNAINPWLTVYNNELYAAWEEQYSPYWQLRVKKLSGSSWVSVDGNGVEGLNIGANSNARNARLIGYNNELYVVWDEAGGDGINKLRVKKYGGSGSSWSIVDGGAGLNFSASRSAQNAKPKVWNGKLYVTWGESDGVATQVRVKAYNGTSWSWADGGGVQGLNVDKSQGVTNTGLEAYGEGAGDLYLVWSESVNYISKIRIKKYNGTSWTFAEGDASAEGINQKASDSGSLAYLYAFDGKLYAIWQEGNTAKIRVKSFDGTSWTSVDGNGAQGLNKSSTRAALFGYLASHSEASGSSLYAAFVETDGTANQVRVVKMGPSNAAPTASAVSIGGTLKVGNMLTGTYTYGDAESDAEGATTFKWYTASDAAGTGKTAIAGATTSTLALTSAEAGKYIVFEVTPVAAAGTASGTPVSYTSAAAVVDNSAPTASAVSFGGTLKVGNTLTGAYTYGDAESDAEGATTFKWYTASDAAGTGKTAIAGATTSTLALTSAQAGKYIVFEVTPVAAAGTASGTPVSYTSAAAVVDNAAPTASAVSFGGTLKVGNTLTGTYIYADAESDAEGATTFKWYTASDAAGTGKTAIAGATTSTLALTSAQVGKYIIFEVTPVAAAGTTSGTPVTYTSSSAVVDNAAPTASAVSFGGTLKVGHTLTGAYTYGDAESDAEGETTFKWYTASDAAGTGKTAIAGESTSTLALTSAQVGKYIIFEVTPVAAAGTTSGTPVTFTSTSAVVANAAPVVSNVHIAGGIKLGQILTGSYSYTDLEGDAEGLPVFKWYTADDTGGSNKTVIAGATGITLELKAAQYGKYVSFEVTPAASAGTTPGTPVESEALGPVGVNKGDANGDGIISPADALLVTKYVSGKAALTDEQKLMLDMDGDGDVDANDAMLILNIYNGKGA</sequence>
<dbReference type="Pfam" id="PF00404">
    <property type="entry name" value="Dockerin_1"/>
    <property type="match status" value="1"/>
</dbReference>
<dbReference type="CDD" id="cd14256">
    <property type="entry name" value="Dockerin_I"/>
    <property type="match status" value="1"/>
</dbReference>
<dbReference type="InterPro" id="IPR016134">
    <property type="entry name" value="Dockerin_dom"/>
</dbReference>
<dbReference type="Proteomes" id="UP001161691">
    <property type="component" value="Unassembled WGS sequence"/>
</dbReference>
<dbReference type="RefSeq" id="WP_282912715.1">
    <property type="nucleotide sequence ID" value="NZ_JAGRPV010000001.1"/>
</dbReference>
<accession>A0ABT6TB22</accession>
<organism evidence="3 4">
    <name type="scientific">Cohnella hashimotonis</name>
    <dbReference type="NCBI Taxonomy" id="2826895"/>
    <lineage>
        <taxon>Bacteria</taxon>
        <taxon>Bacillati</taxon>
        <taxon>Bacillota</taxon>
        <taxon>Bacilli</taxon>
        <taxon>Bacillales</taxon>
        <taxon>Paenibacillaceae</taxon>
        <taxon>Cohnella</taxon>
    </lineage>
</organism>
<keyword evidence="4" id="KW-1185">Reference proteome</keyword>
<evidence type="ECO:0000313" key="4">
    <source>
        <dbReference type="Proteomes" id="UP001161691"/>
    </source>
</evidence>
<feature type="region of interest" description="Disordered" evidence="1">
    <location>
        <begin position="918"/>
        <end position="937"/>
    </location>
</feature>
<dbReference type="InterPro" id="IPR036278">
    <property type="entry name" value="Sialidase_sf"/>
</dbReference>
<dbReference type="SUPFAM" id="SSF50939">
    <property type="entry name" value="Sialidases"/>
    <property type="match status" value="1"/>
</dbReference>
<dbReference type="Pfam" id="PF23197">
    <property type="entry name" value="IG_AIR9"/>
    <property type="match status" value="2"/>
</dbReference>
<dbReference type="SUPFAM" id="SSF63446">
    <property type="entry name" value="Type I dockerin domain"/>
    <property type="match status" value="1"/>
</dbReference>
<evidence type="ECO:0000256" key="1">
    <source>
        <dbReference type="SAM" id="MobiDB-lite"/>
    </source>
</evidence>
<name>A0ABT6TB22_9BACL</name>
<evidence type="ECO:0000259" key="2">
    <source>
        <dbReference type="PROSITE" id="PS51766"/>
    </source>
</evidence>
<comment type="caution">
    <text evidence="3">The sequence shown here is derived from an EMBL/GenBank/DDBJ whole genome shotgun (WGS) entry which is preliminary data.</text>
</comment>
<dbReference type="Gene3D" id="2.60.40.2700">
    <property type="match status" value="5"/>
</dbReference>
<dbReference type="InterPro" id="IPR002105">
    <property type="entry name" value="Dockerin_1_rpt"/>
</dbReference>
<protein>
    <submittedName>
        <fullName evidence="3">Dockerin type I domain-containing protein</fullName>
    </submittedName>
</protein>
<evidence type="ECO:0000313" key="3">
    <source>
        <dbReference type="EMBL" id="MDI4643771.1"/>
    </source>
</evidence>
<dbReference type="Gene3D" id="1.10.1330.10">
    <property type="entry name" value="Dockerin domain"/>
    <property type="match status" value="1"/>
</dbReference>
<proteinExistence type="predicted"/>
<dbReference type="InterPro" id="IPR036439">
    <property type="entry name" value="Dockerin_dom_sf"/>
</dbReference>
<reference evidence="3" key="1">
    <citation type="submission" date="2023-04" db="EMBL/GenBank/DDBJ databases">
        <title>Comparative genomic analysis of Cohnella hashimotonis sp. nov., isolated from the International Space Station.</title>
        <authorList>
            <person name="Venkateswaran K."/>
            <person name="Simpson A."/>
        </authorList>
    </citation>
    <scope>NUCLEOTIDE SEQUENCE</scope>
    <source>
        <strain evidence="3">F6_2S_P_1</strain>
    </source>
</reference>
<dbReference type="PROSITE" id="PS51766">
    <property type="entry name" value="DOCKERIN"/>
    <property type="match status" value="1"/>
</dbReference>
<dbReference type="InterPro" id="IPR056284">
    <property type="entry name" value="AIR9-like_A9"/>
</dbReference>
<feature type="compositionally biased region" description="Low complexity" evidence="1">
    <location>
        <begin position="918"/>
        <end position="927"/>
    </location>
</feature>
<feature type="domain" description="Dockerin" evidence="2">
    <location>
        <begin position="936"/>
        <end position="1000"/>
    </location>
</feature>
<dbReference type="EMBL" id="JAGRPV010000001">
    <property type="protein sequence ID" value="MDI4643771.1"/>
    <property type="molecule type" value="Genomic_DNA"/>
</dbReference>